<reference evidence="1" key="1">
    <citation type="journal article" date="2015" name="Nature">
        <title>Complex archaea that bridge the gap between prokaryotes and eukaryotes.</title>
        <authorList>
            <person name="Spang A."/>
            <person name="Saw J.H."/>
            <person name="Jorgensen S.L."/>
            <person name="Zaremba-Niedzwiedzka K."/>
            <person name="Martijn J."/>
            <person name="Lind A.E."/>
            <person name="van Eijk R."/>
            <person name="Schleper C."/>
            <person name="Guy L."/>
            <person name="Ettema T.J."/>
        </authorList>
    </citation>
    <scope>NUCLEOTIDE SEQUENCE</scope>
</reference>
<name>A0A0F9B799_9ZZZZ</name>
<organism evidence="1">
    <name type="scientific">marine sediment metagenome</name>
    <dbReference type="NCBI Taxonomy" id="412755"/>
    <lineage>
        <taxon>unclassified sequences</taxon>
        <taxon>metagenomes</taxon>
        <taxon>ecological metagenomes</taxon>
    </lineage>
</organism>
<proteinExistence type="predicted"/>
<dbReference type="EMBL" id="LAZR01050792">
    <property type="protein sequence ID" value="KKK86554.1"/>
    <property type="molecule type" value="Genomic_DNA"/>
</dbReference>
<sequence>MIFINGAFDASVDPMDEKTLEVIEFDEATFEARDSAGRIIYSETFTWEELKEAGWQIVITELTFTPSGERSSQTEQRP</sequence>
<dbReference type="AlphaFoldDB" id="A0A0F9B799"/>
<gene>
    <name evidence="1" type="ORF">LCGC14_2762080</name>
</gene>
<evidence type="ECO:0000313" key="1">
    <source>
        <dbReference type="EMBL" id="KKK86554.1"/>
    </source>
</evidence>
<accession>A0A0F9B799</accession>
<comment type="caution">
    <text evidence="1">The sequence shown here is derived from an EMBL/GenBank/DDBJ whole genome shotgun (WGS) entry which is preliminary data.</text>
</comment>
<protein>
    <submittedName>
        <fullName evidence="1">Uncharacterized protein</fullName>
    </submittedName>
</protein>